<keyword evidence="3" id="KW-1185">Reference proteome</keyword>
<sequence>MSRVDEARLYNWNAGLEKRASAVRSARSKFEDKKAACIQLEASLVELANENDASERLLVQKEHYIASRKAALEQVNTERSAQRSSLDGVRKKVVIDVERVENALDNDWRALEEDEKAAELGHHQRMNRIQQQLDKLEKEERDLVEKLRQLQNSELGVTNLLRQLKQKEDHLRSLSEATLQQMKSELQEREALLNQ</sequence>
<name>A0A061JBT3_TRYRA</name>
<evidence type="ECO:0000256" key="1">
    <source>
        <dbReference type="SAM" id="Coils"/>
    </source>
</evidence>
<dbReference type="VEuPathDB" id="TriTrypDB:TRSC58_01534"/>
<dbReference type="AlphaFoldDB" id="A0A061JBT3"/>
<evidence type="ECO:0000313" key="2">
    <source>
        <dbReference type="EMBL" id="ESL10727.1"/>
    </source>
</evidence>
<feature type="coiled-coil region" evidence="1">
    <location>
        <begin position="119"/>
        <end position="177"/>
    </location>
</feature>
<dbReference type="Proteomes" id="UP000031737">
    <property type="component" value="Unassembled WGS sequence"/>
</dbReference>
<protein>
    <submittedName>
        <fullName evidence="2">Uncharacterized protein</fullName>
    </submittedName>
</protein>
<keyword evidence="1" id="KW-0175">Coiled coil</keyword>
<proteinExistence type="predicted"/>
<evidence type="ECO:0000313" key="3">
    <source>
        <dbReference type="Proteomes" id="UP000031737"/>
    </source>
</evidence>
<accession>A0A061JBT3</accession>
<dbReference type="EMBL" id="AUPL01001534">
    <property type="protein sequence ID" value="ESL10727.1"/>
    <property type="molecule type" value="Genomic_DNA"/>
</dbReference>
<dbReference type="OrthoDB" id="247382at2759"/>
<reference evidence="2 3" key="1">
    <citation type="submission" date="2013-07" db="EMBL/GenBank/DDBJ databases">
        <authorList>
            <person name="Stoco P.H."/>
            <person name="Wagner G."/>
            <person name="Gerber A."/>
            <person name="Zaha A."/>
            <person name="Thompson C."/>
            <person name="Bartholomeu D.C."/>
            <person name="Luckemeyer D.D."/>
            <person name="Bahia D."/>
            <person name="Loreto E."/>
            <person name="Prestes E.B."/>
            <person name="Lima F.M."/>
            <person name="Rodrigues-Luiz G."/>
            <person name="Vallejo G.A."/>
            <person name="Filho J.F."/>
            <person name="Monteiro K.M."/>
            <person name="Tyler K.M."/>
            <person name="de Almeida L.G."/>
            <person name="Ortiz M.F."/>
            <person name="Siervo M.A."/>
            <person name="de Moraes M.H."/>
            <person name="Cunha O.L."/>
            <person name="Mendonca-Neto R."/>
            <person name="Silva R."/>
            <person name="Teixeira S.M."/>
            <person name="Murta S.M."/>
            <person name="Sincero T.C."/>
            <person name="Mendes T.A."/>
            <person name="Urmenyi T.P."/>
            <person name="Silva V.G."/>
            <person name="da Rocha W.D."/>
            <person name="Andersson B."/>
            <person name="Romanha A.J."/>
            <person name="Steindel M."/>
            <person name="de Vasconcelos A.T."/>
            <person name="Grisard E.C."/>
        </authorList>
    </citation>
    <scope>NUCLEOTIDE SEQUENCE [LARGE SCALE GENOMIC DNA]</scope>
    <source>
        <strain evidence="2 3">SC58</strain>
    </source>
</reference>
<organism evidence="2 3">
    <name type="scientific">Trypanosoma rangeli SC58</name>
    <dbReference type="NCBI Taxonomy" id="429131"/>
    <lineage>
        <taxon>Eukaryota</taxon>
        <taxon>Discoba</taxon>
        <taxon>Euglenozoa</taxon>
        <taxon>Kinetoplastea</taxon>
        <taxon>Metakinetoplastina</taxon>
        <taxon>Trypanosomatida</taxon>
        <taxon>Trypanosomatidae</taxon>
        <taxon>Trypanosoma</taxon>
        <taxon>Herpetosoma</taxon>
    </lineage>
</organism>
<gene>
    <name evidence="2" type="ORF">TRSC58_01534</name>
</gene>
<comment type="caution">
    <text evidence="2">The sequence shown here is derived from an EMBL/GenBank/DDBJ whole genome shotgun (WGS) entry which is preliminary data.</text>
</comment>